<name>A0A5B7FKF5_PORTR</name>
<evidence type="ECO:0000313" key="1">
    <source>
        <dbReference type="EMBL" id="MPC45599.1"/>
    </source>
</evidence>
<dbReference type="Proteomes" id="UP000324222">
    <property type="component" value="Unassembled WGS sequence"/>
</dbReference>
<proteinExistence type="predicted"/>
<dbReference type="EMBL" id="VSRR010006806">
    <property type="protein sequence ID" value="MPC45599.1"/>
    <property type="molecule type" value="Genomic_DNA"/>
</dbReference>
<comment type="caution">
    <text evidence="1">The sequence shown here is derived from an EMBL/GenBank/DDBJ whole genome shotgun (WGS) entry which is preliminary data.</text>
</comment>
<protein>
    <submittedName>
        <fullName evidence="1">Uncharacterized protein</fullName>
    </submittedName>
</protein>
<organism evidence="1 2">
    <name type="scientific">Portunus trituberculatus</name>
    <name type="common">Swimming crab</name>
    <name type="synonym">Neptunus trituberculatus</name>
    <dbReference type="NCBI Taxonomy" id="210409"/>
    <lineage>
        <taxon>Eukaryota</taxon>
        <taxon>Metazoa</taxon>
        <taxon>Ecdysozoa</taxon>
        <taxon>Arthropoda</taxon>
        <taxon>Crustacea</taxon>
        <taxon>Multicrustacea</taxon>
        <taxon>Malacostraca</taxon>
        <taxon>Eumalacostraca</taxon>
        <taxon>Eucarida</taxon>
        <taxon>Decapoda</taxon>
        <taxon>Pleocyemata</taxon>
        <taxon>Brachyura</taxon>
        <taxon>Eubrachyura</taxon>
        <taxon>Portunoidea</taxon>
        <taxon>Portunidae</taxon>
        <taxon>Portuninae</taxon>
        <taxon>Portunus</taxon>
    </lineage>
</organism>
<gene>
    <name evidence="1" type="ORF">E2C01_039303</name>
</gene>
<accession>A0A5B7FKF5</accession>
<reference evidence="1 2" key="1">
    <citation type="submission" date="2019-05" db="EMBL/GenBank/DDBJ databases">
        <title>Another draft genome of Portunus trituberculatus and its Hox gene families provides insights of decapod evolution.</title>
        <authorList>
            <person name="Jeong J.-H."/>
            <person name="Song I."/>
            <person name="Kim S."/>
            <person name="Choi T."/>
            <person name="Kim D."/>
            <person name="Ryu S."/>
            <person name="Kim W."/>
        </authorList>
    </citation>
    <scope>NUCLEOTIDE SEQUENCE [LARGE SCALE GENOMIC DNA]</scope>
    <source>
        <tissue evidence="1">Muscle</tissue>
    </source>
</reference>
<dbReference type="AlphaFoldDB" id="A0A5B7FKF5"/>
<keyword evidence="2" id="KW-1185">Reference proteome</keyword>
<evidence type="ECO:0000313" key="2">
    <source>
        <dbReference type="Proteomes" id="UP000324222"/>
    </source>
</evidence>
<sequence length="46" mass="5280">MKTYGTEGINFLCLVLTIPWGWQCTVENLTHSAPLRVSIFILLTIW</sequence>